<dbReference type="GeneTree" id="ENSGT00940000158052"/>
<dbReference type="GO" id="GO:0005634">
    <property type="term" value="C:nucleus"/>
    <property type="evidence" value="ECO:0007669"/>
    <property type="project" value="UniProtKB-SubCell"/>
</dbReference>
<feature type="domain" description="BTB" evidence="11">
    <location>
        <begin position="40"/>
        <end position="106"/>
    </location>
</feature>
<keyword evidence="6" id="KW-0862">Zinc</keyword>
<dbReference type="InterPro" id="IPR050457">
    <property type="entry name" value="ZnFinger_BTB_dom_contain"/>
</dbReference>
<comment type="subcellular location">
    <subcellularLocation>
        <location evidence="1">Nucleus</location>
    </subcellularLocation>
</comment>
<name>A0A8C0IR42_CHEAB</name>
<evidence type="ECO:0000256" key="5">
    <source>
        <dbReference type="ARBA" id="ARBA00022771"/>
    </source>
</evidence>
<dbReference type="Proteomes" id="UP000694404">
    <property type="component" value="Unplaced"/>
</dbReference>
<organism evidence="12 13">
    <name type="scientific">Chelonoidis abingdonii</name>
    <name type="common">Abingdon island giant tortoise</name>
    <name type="synonym">Testudo abingdonii</name>
    <dbReference type="NCBI Taxonomy" id="106734"/>
    <lineage>
        <taxon>Eukaryota</taxon>
        <taxon>Metazoa</taxon>
        <taxon>Chordata</taxon>
        <taxon>Craniata</taxon>
        <taxon>Vertebrata</taxon>
        <taxon>Euteleostomi</taxon>
        <taxon>Archelosauria</taxon>
        <taxon>Testudinata</taxon>
        <taxon>Testudines</taxon>
        <taxon>Cryptodira</taxon>
        <taxon>Durocryptodira</taxon>
        <taxon>Testudinoidea</taxon>
        <taxon>Testudinidae</taxon>
        <taxon>Chelonoidis</taxon>
    </lineage>
</organism>
<dbReference type="GO" id="GO:0008270">
    <property type="term" value="F:zinc ion binding"/>
    <property type="evidence" value="ECO:0007669"/>
    <property type="project" value="UniProtKB-KW"/>
</dbReference>
<proteinExistence type="predicted"/>
<evidence type="ECO:0000313" key="13">
    <source>
        <dbReference type="Proteomes" id="UP000694404"/>
    </source>
</evidence>
<protein>
    <recommendedName>
        <fullName evidence="11">BTB domain-containing protein</fullName>
    </recommendedName>
</protein>
<reference evidence="12" key="1">
    <citation type="submission" date="2025-08" db="UniProtKB">
        <authorList>
            <consortium name="Ensembl"/>
        </authorList>
    </citation>
    <scope>IDENTIFICATION</scope>
</reference>
<keyword evidence="5" id="KW-0863">Zinc-finger</keyword>
<dbReference type="InterPro" id="IPR000210">
    <property type="entry name" value="BTB/POZ_dom"/>
</dbReference>
<evidence type="ECO:0000259" key="11">
    <source>
        <dbReference type="PROSITE" id="PS50097"/>
    </source>
</evidence>
<dbReference type="PANTHER" id="PTHR46105:SF27">
    <property type="entry name" value="TRANSCRIPTIONAL REGULATOR KAISO"/>
    <property type="match status" value="1"/>
</dbReference>
<dbReference type="SUPFAM" id="SSF54695">
    <property type="entry name" value="POZ domain"/>
    <property type="match status" value="1"/>
</dbReference>
<dbReference type="Ensembl" id="ENSCABT00000016030.1">
    <property type="protein sequence ID" value="ENSCABP00000014633.1"/>
    <property type="gene ID" value="ENSCABG00000010919.1"/>
</dbReference>
<sequence>MIFSLDTGNDIYSIIKYNDDDHKTVFLKTLNEQRLEGEFCDIAIVVEDVKFRAHRCVLAACSTYFKKLFKKLEVDSSSVIEIDFLRSDIFEEVLNYMYTAKISKSPTGKDDLGQRFQLSLPQNL</sequence>
<dbReference type="Gene3D" id="3.30.710.10">
    <property type="entry name" value="Potassium Channel Kv1.1, Chain A"/>
    <property type="match status" value="1"/>
</dbReference>
<dbReference type="Pfam" id="PF00651">
    <property type="entry name" value="BTB"/>
    <property type="match status" value="1"/>
</dbReference>
<evidence type="ECO:0000256" key="9">
    <source>
        <dbReference type="ARBA" id="ARBA00023163"/>
    </source>
</evidence>
<keyword evidence="4" id="KW-0677">Repeat</keyword>
<dbReference type="PANTHER" id="PTHR46105">
    <property type="entry name" value="AGAP004733-PA"/>
    <property type="match status" value="1"/>
</dbReference>
<keyword evidence="10" id="KW-0539">Nucleus</keyword>
<evidence type="ECO:0000256" key="2">
    <source>
        <dbReference type="ARBA" id="ARBA00022491"/>
    </source>
</evidence>
<evidence type="ECO:0000256" key="8">
    <source>
        <dbReference type="ARBA" id="ARBA00023125"/>
    </source>
</evidence>
<evidence type="ECO:0000256" key="10">
    <source>
        <dbReference type="ARBA" id="ARBA00023242"/>
    </source>
</evidence>
<keyword evidence="9" id="KW-0804">Transcription</keyword>
<reference evidence="12" key="2">
    <citation type="submission" date="2025-09" db="UniProtKB">
        <authorList>
            <consortium name="Ensembl"/>
        </authorList>
    </citation>
    <scope>IDENTIFICATION</scope>
</reference>
<keyword evidence="13" id="KW-1185">Reference proteome</keyword>
<dbReference type="AlphaFoldDB" id="A0A8C0IR42"/>
<evidence type="ECO:0000256" key="4">
    <source>
        <dbReference type="ARBA" id="ARBA00022737"/>
    </source>
</evidence>
<dbReference type="InterPro" id="IPR011333">
    <property type="entry name" value="SKP1/BTB/POZ_sf"/>
</dbReference>
<keyword evidence="8" id="KW-0238">DNA-binding</keyword>
<dbReference type="GO" id="GO:0000978">
    <property type="term" value="F:RNA polymerase II cis-regulatory region sequence-specific DNA binding"/>
    <property type="evidence" value="ECO:0007669"/>
    <property type="project" value="TreeGrafter"/>
</dbReference>
<dbReference type="GO" id="GO:0000981">
    <property type="term" value="F:DNA-binding transcription factor activity, RNA polymerase II-specific"/>
    <property type="evidence" value="ECO:0007669"/>
    <property type="project" value="TreeGrafter"/>
</dbReference>
<keyword evidence="2" id="KW-0678">Repressor</keyword>
<keyword evidence="7" id="KW-0805">Transcription regulation</keyword>
<evidence type="ECO:0000256" key="3">
    <source>
        <dbReference type="ARBA" id="ARBA00022723"/>
    </source>
</evidence>
<dbReference type="SMART" id="SM00225">
    <property type="entry name" value="BTB"/>
    <property type="match status" value="1"/>
</dbReference>
<dbReference type="OMA" id="CWLSPAS"/>
<evidence type="ECO:0000313" key="12">
    <source>
        <dbReference type="Ensembl" id="ENSCABP00000014633.1"/>
    </source>
</evidence>
<dbReference type="PROSITE" id="PS50097">
    <property type="entry name" value="BTB"/>
    <property type="match status" value="1"/>
</dbReference>
<accession>A0A8C0IR42</accession>
<evidence type="ECO:0000256" key="6">
    <source>
        <dbReference type="ARBA" id="ARBA00022833"/>
    </source>
</evidence>
<evidence type="ECO:0000256" key="1">
    <source>
        <dbReference type="ARBA" id="ARBA00004123"/>
    </source>
</evidence>
<evidence type="ECO:0000256" key="7">
    <source>
        <dbReference type="ARBA" id="ARBA00023015"/>
    </source>
</evidence>
<keyword evidence="3" id="KW-0479">Metal-binding</keyword>